<dbReference type="OrthoDB" id="9782305at2"/>
<feature type="compositionally biased region" description="Basic and acidic residues" evidence="8">
    <location>
        <begin position="18"/>
        <end position="31"/>
    </location>
</feature>
<evidence type="ECO:0000313" key="10">
    <source>
        <dbReference type="EMBL" id="AMD87362.1"/>
    </source>
</evidence>
<dbReference type="PANTHER" id="PTHR30472:SF1">
    <property type="entry name" value="FE(3+) DICITRATE TRANSPORT SYSTEM PERMEASE PROTEIN FECC-RELATED"/>
    <property type="match status" value="1"/>
</dbReference>
<feature type="transmembrane region" description="Helical" evidence="9">
    <location>
        <begin position="56"/>
        <end position="76"/>
    </location>
</feature>
<keyword evidence="4" id="KW-1003">Cell membrane</keyword>
<feature type="region of interest" description="Disordered" evidence="8">
    <location>
        <begin position="1"/>
        <end position="50"/>
    </location>
</feature>
<dbReference type="Pfam" id="PF01032">
    <property type="entry name" value="FecCD"/>
    <property type="match status" value="1"/>
</dbReference>
<comment type="subcellular location">
    <subcellularLocation>
        <location evidence="1">Cell membrane</location>
        <topology evidence="1">Multi-pass membrane protein</topology>
    </subcellularLocation>
</comment>
<name>A0A0X8JF09_ACTRD</name>
<keyword evidence="11" id="KW-1185">Reference proteome</keyword>
<organism evidence="10 11">
    <name type="scientific">Actinomyces radicidentis</name>
    <dbReference type="NCBI Taxonomy" id="111015"/>
    <lineage>
        <taxon>Bacteria</taxon>
        <taxon>Bacillati</taxon>
        <taxon>Actinomycetota</taxon>
        <taxon>Actinomycetes</taxon>
        <taxon>Actinomycetales</taxon>
        <taxon>Actinomycetaceae</taxon>
        <taxon>Actinomyces</taxon>
    </lineage>
</organism>
<evidence type="ECO:0000256" key="1">
    <source>
        <dbReference type="ARBA" id="ARBA00004651"/>
    </source>
</evidence>
<dbReference type="AlphaFoldDB" id="A0A0X8JF09"/>
<dbReference type="Gene3D" id="1.10.3470.10">
    <property type="entry name" value="ABC transporter involved in vitamin B12 uptake, BtuC"/>
    <property type="match status" value="1"/>
</dbReference>
<dbReference type="Proteomes" id="UP000065220">
    <property type="component" value="Chromosome"/>
</dbReference>
<feature type="transmembrane region" description="Helical" evidence="9">
    <location>
        <begin position="169"/>
        <end position="187"/>
    </location>
</feature>
<keyword evidence="3" id="KW-0813">Transport</keyword>
<evidence type="ECO:0000256" key="2">
    <source>
        <dbReference type="ARBA" id="ARBA00007935"/>
    </source>
</evidence>
<dbReference type="CDD" id="cd06550">
    <property type="entry name" value="TM_ABC_iron-siderophores_like"/>
    <property type="match status" value="1"/>
</dbReference>
<dbReference type="PANTHER" id="PTHR30472">
    <property type="entry name" value="FERRIC ENTEROBACTIN TRANSPORT SYSTEM PERMEASE PROTEIN"/>
    <property type="match status" value="1"/>
</dbReference>
<feature type="compositionally biased region" description="Low complexity" evidence="8">
    <location>
        <begin position="1"/>
        <end position="17"/>
    </location>
</feature>
<keyword evidence="5 9" id="KW-0812">Transmembrane</keyword>
<feature type="transmembrane region" description="Helical" evidence="9">
    <location>
        <begin position="241"/>
        <end position="260"/>
    </location>
</feature>
<feature type="transmembrane region" description="Helical" evidence="9">
    <location>
        <begin position="287"/>
        <end position="312"/>
    </location>
</feature>
<reference evidence="11" key="1">
    <citation type="submission" date="2016-02" db="EMBL/GenBank/DDBJ databases">
        <authorList>
            <person name="Holder M.E."/>
            <person name="Ajami N.J."/>
            <person name="Petrosino J.F."/>
        </authorList>
    </citation>
    <scope>NUCLEOTIDE SEQUENCE [LARGE SCALE GENOMIC DNA]</scope>
    <source>
        <strain evidence="11">CCUG 36733</strain>
    </source>
</reference>
<evidence type="ECO:0000256" key="5">
    <source>
        <dbReference type="ARBA" id="ARBA00022692"/>
    </source>
</evidence>
<evidence type="ECO:0000256" key="4">
    <source>
        <dbReference type="ARBA" id="ARBA00022475"/>
    </source>
</evidence>
<dbReference type="GO" id="GO:0022857">
    <property type="term" value="F:transmembrane transporter activity"/>
    <property type="evidence" value="ECO:0007669"/>
    <property type="project" value="InterPro"/>
</dbReference>
<evidence type="ECO:0000313" key="11">
    <source>
        <dbReference type="Proteomes" id="UP000065220"/>
    </source>
</evidence>
<dbReference type="InterPro" id="IPR037294">
    <property type="entry name" value="ABC_BtuC-like"/>
</dbReference>
<evidence type="ECO:0000256" key="9">
    <source>
        <dbReference type="SAM" id="Phobius"/>
    </source>
</evidence>
<evidence type="ECO:0000256" key="3">
    <source>
        <dbReference type="ARBA" id="ARBA00022448"/>
    </source>
</evidence>
<evidence type="ECO:0008006" key="12">
    <source>
        <dbReference type="Google" id="ProtNLM"/>
    </source>
</evidence>
<feature type="transmembrane region" description="Helical" evidence="9">
    <location>
        <begin position="199"/>
        <end position="220"/>
    </location>
</feature>
<dbReference type="STRING" id="111015.AXF14_06955"/>
<feature type="transmembrane region" description="Helical" evidence="9">
    <location>
        <begin position="113"/>
        <end position="132"/>
    </location>
</feature>
<sequence length="382" mass="37704">MPARPTAATTRPAPRTGARADARAPRGDSRARRSRRGAGGASGAGSRPAGRLASRGAVLAALAVLLVLAVIASLALGAREVPLREVLTWARGDGASLSSTVAAVLGARLTRTVVALAAGAALAASGAAMQGITRNPFADPGLLGVNAGATTAVVLATGLLGLATPGAYLVSALLGAAIAFVFMWTVASLSPTGASPLTLVLAGAATAAVLSAVAGAVSLVKVNDLKSTRRWQTGIVSGRTWDLIVPALVVMAVGLVLVLSQARVLDALAMGEDVATGLGVPVVRGRAVAALGAVALCSGATALAGPIGFVGIMAPHLMRLLGGPAHAWTVTAGAPPLALPWPGARRPATDLQPSPQPCTHIPARADARSGDGPGPPEEGLEQ</sequence>
<dbReference type="SUPFAM" id="SSF81345">
    <property type="entry name" value="ABC transporter involved in vitamin B12 uptake, BtuC"/>
    <property type="match status" value="1"/>
</dbReference>
<dbReference type="EMBL" id="CP014228">
    <property type="protein sequence ID" value="AMD87362.1"/>
    <property type="molecule type" value="Genomic_DNA"/>
</dbReference>
<dbReference type="GO" id="GO:0033214">
    <property type="term" value="P:siderophore-iron import into cell"/>
    <property type="evidence" value="ECO:0007669"/>
    <property type="project" value="TreeGrafter"/>
</dbReference>
<dbReference type="RefSeq" id="WP_067941955.1">
    <property type="nucleotide sequence ID" value="NZ_CP014228.1"/>
</dbReference>
<dbReference type="KEGG" id="ard:AXF14_06955"/>
<feature type="region of interest" description="Disordered" evidence="8">
    <location>
        <begin position="343"/>
        <end position="382"/>
    </location>
</feature>
<comment type="similarity">
    <text evidence="2">Belongs to the binding-protein-dependent transport system permease family. FecCD subfamily.</text>
</comment>
<protein>
    <recommendedName>
        <fullName evidence="12">Iron ABC transporter permease</fullName>
    </recommendedName>
</protein>
<evidence type="ECO:0000256" key="7">
    <source>
        <dbReference type="ARBA" id="ARBA00023136"/>
    </source>
</evidence>
<keyword evidence="7 9" id="KW-0472">Membrane</keyword>
<dbReference type="GO" id="GO:0005886">
    <property type="term" value="C:plasma membrane"/>
    <property type="evidence" value="ECO:0007669"/>
    <property type="project" value="UniProtKB-SubCell"/>
</dbReference>
<keyword evidence="6 9" id="KW-1133">Transmembrane helix</keyword>
<evidence type="ECO:0000256" key="8">
    <source>
        <dbReference type="SAM" id="MobiDB-lite"/>
    </source>
</evidence>
<proteinExistence type="inferred from homology"/>
<dbReference type="InterPro" id="IPR000522">
    <property type="entry name" value="ABC_transptr_permease_BtuC"/>
</dbReference>
<evidence type="ECO:0000256" key="6">
    <source>
        <dbReference type="ARBA" id="ARBA00022989"/>
    </source>
</evidence>
<feature type="transmembrane region" description="Helical" evidence="9">
    <location>
        <begin position="144"/>
        <end position="162"/>
    </location>
</feature>
<accession>A0A0X8JF09</accession>
<gene>
    <name evidence="10" type="ORF">AXF14_06955</name>
</gene>